<dbReference type="UniPathway" id="UPA00193"/>
<feature type="binding site" evidence="4">
    <location>
        <begin position="163"/>
        <end position="165"/>
    </location>
    <ligand>
        <name>NADP(+)</name>
        <dbReference type="ChEBI" id="CHEBI:58349"/>
    </ligand>
</feature>
<feature type="domain" description="Tetrahydrofolate dehydrogenase/cyclohydrolase NAD(P)-binding" evidence="6">
    <location>
        <begin position="154"/>
        <end position="277"/>
    </location>
</feature>
<dbReference type="GO" id="GO:0004488">
    <property type="term" value="F:methylenetetrahydrofolate dehydrogenase (NADP+) activity"/>
    <property type="evidence" value="ECO:0007669"/>
    <property type="project" value="UniProtKB-UniRule"/>
</dbReference>
<dbReference type="Gene3D" id="3.40.50.720">
    <property type="entry name" value="NAD(P)-binding Rossmann-like Domain"/>
    <property type="match status" value="1"/>
</dbReference>
<dbReference type="InterPro" id="IPR020631">
    <property type="entry name" value="THF_DH/CycHdrlase_NAD-bd_dom"/>
</dbReference>
<evidence type="ECO:0000313" key="8">
    <source>
        <dbReference type="Proteomes" id="UP000034320"/>
    </source>
</evidence>
<dbReference type="GO" id="GO:0009086">
    <property type="term" value="P:methionine biosynthetic process"/>
    <property type="evidence" value="ECO:0007669"/>
    <property type="project" value="UniProtKB-KW"/>
</dbReference>
<dbReference type="EC" id="1.5.1.5" evidence="4"/>
<dbReference type="PANTHER" id="PTHR48099">
    <property type="entry name" value="C-1-TETRAHYDROFOLATE SYNTHASE, CYTOPLASMIC-RELATED"/>
    <property type="match status" value="1"/>
</dbReference>
<dbReference type="GO" id="GO:0004477">
    <property type="term" value="F:methenyltetrahydrofolate cyclohydrolase activity"/>
    <property type="evidence" value="ECO:0007669"/>
    <property type="project" value="UniProtKB-UniRule"/>
</dbReference>
<dbReference type="GO" id="GO:0035999">
    <property type="term" value="P:tetrahydrofolate interconversion"/>
    <property type="evidence" value="ECO:0007669"/>
    <property type="project" value="UniProtKB-UniRule"/>
</dbReference>
<comment type="caution">
    <text evidence="7">The sequence shown here is derived from an EMBL/GenBank/DDBJ whole genome shotgun (WGS) entry which is preliminary data.</text>
</comment>
<dbReference type="Gene3D" id="3.40.50.10860">
    <property type="entry name" value="Leucine Dehydrogenase, chain A, domain 1"/>
    <property type="match status" value="1"/>
</dbReference>
<keyword evidence="2 4" id="KW-0658">Purine biosynthesis</keyword>
<protein>
    <recommendedName>
        <fullName evidence="4">Bifunctional protein FolD</fullName>
    </recommendedName>
    <domain>
        <recommendedName>
            <fullName evidence="4">Methylenetetrahydrofolate dehydrogenase</fullName>
            <ecNumber evidence="4">1.5.1.5</ecNumber>
        </recommendedName>
    </domain>
    <domain>
        <recommendedName>
            <fullName evidence="4">Methenyltetrahydrofolate cyclohydrolase</fullName>
            <ecNumber evidence="4">3.5.4.9</ecNumber>
        </recommendedName>
    </domain>
</protein>
<comment type="catalytic activity">
    <reaction evidence="4">
        <text>(6R)-5,10-methenyltetrahydrofolate + H2O = (6R)-10-formyltetrahydrofolate + H(+)</text>
        <dbReference type="Rhea" id="RHEA:23700"/>
        <dbReference type="ChEBI" id="CHEBI:15377"/>
        <dbReference type="ChEBI" id="CHEBI:15378"/>
        <dbReference type="ChEBI" id="CHEBI:57455"/>
        <dbReference type="ChEBI" id="CHEBI:195366"/>
        <dbReference type="EC" id="3.5.4.9"/>
    </reaction>
</comment>
<comment type="caution">
    <text evidence="4">Lacks conserved residue(s) required for the propagation of feature annotation.</text>
</comment>
<dbReference type="GO" id="GO:0000105">
    <property type="term" value="P:L-histidine biosynthetic process"/>
    <property type="evidence" value="ECO:0007669"/>
    <property type="project" value="UniProtKB-KW"/>
</dbReference>
<keyword evidence="3 4" id="KW-0486">Methionine biosynthesis</keyword>
<evidence type="ECO:0000256" key="3">
    <source>
        <dbReference type="ARBA" id="ARBA00023167"/>
    </source>
</evidence>
<feature type="domain" description="Tetrahydrofolate dehydrogenase/cyclohydrolase catalytic" evidence="5">
    <location>
        <begin position="3"/>
        <end position="117"/>
    </location>
</feature>
<dbReference type="InterPro" id="IPR046346">
    <property type="entry name" value="Aminoacid_DH-like_N_sf"/>
</dbReference>
<keyword evidence="4" id="KW-0368">Histidine biosynthesis</keyword>
<dbReference type="PANTHER" id="PTHR48099:SF3">
    <property type="entry name" value="METHYLENETETRAHYDROFOLATE DEHYDROGENASE [NAD(+)]"/>
    <property type="match status" value="1"/>
</dbReference>
<dbReference type="EMBL" id="LCDD01000009">
    <property type="protein sequence ID" value="KKS47076.1"/>
    <property type="molecule type" value="Genomic_DNA"/>
</dbReference>
<dbReference type="PRINTS" id="PR00085">
    <property type="entry name" value="THFDHDRGNASE"/>
</dbReference>
<keyword evidence="1 4" id="KW-0554">One-carbon metabolism</keyword>
<keyword evidence="4" id="KW-0028">Amino-acid biosynthesis</keyword>
<dbReference type="InterPro" id="IPR000672">
    <property type="entry name" value="THF_DH/CycHdrlase"/>
</dbReference>
<dbReference type="Proteomes" id="UP000034320">
    <property type="component" value="Unassembled WGS sequence"/>
</dbReference>
<comment type="function">
    <text evidence="4">Catalyzes the oxidation of 5,10-methylenetetrahydrofolate to 5,10-methenyltetrahydrofolate and then the hydrolysis of 5,10-methenyltetrahydrofolate to 10-formyltetrahydrofolate.</text>
</comment>
<evidence type="ECO:0000259" key="6">
    <source>
        <dbReference type="Pfam" id="PF02882"/>
    </source>
</evidence>
<comment type="pathway">
    <text evidence="4">One-carbon metabolism; tetrahydrofolate interconversion.</text>
</comment>
<dbReference type="GO" id="GO:0005829">
    <property type="term" value="C:cytosol"/>
    <property type="evidence" value="ECO:0007669"/>
    <property type="project" value="TreeGrafter"/>
</dbReference>
<keyword evidence="4" id="KW-0560">Oxidoreductase</keyword>
<dbReference type="Pfam" id="PF00763">
    <property type="entry name" value="THF_DHG_CYH"/>
    <property type="match status" value="1"/>
</dbReference>
<dbReference type="AlphaFoldDB" id="A0A0G1BLA1"/>
<dbReference type="GO" id="GO:0006164">
    <property type="term" value="P:purine nucleotide biosynthetic process"/>
    <property type="evidence" value="ECO:0007669"/>
    <property type="project" value="UniProtKB-KW"/>
</dbReference>
<dbReference type="GO" id="GO:0009113">
    <property type="term" value="P:purine nucleobase biosynthetic process"/>
    <property type="evidence" value="ECO:0007669"/>
    <property type="project" value="TreeGrafter"/>
</dbReference>
<accession>A0A0G1BLA1</accession>
<dbReference type="SUPFAM" id="SSF53223">
    <property type="entry name" value="Aminoacid dehydrogenase-like, N-terminal domain"/>
    <property type="match status" value="1"/>
</dbReference>
<dbReference type="PATRIC" id="fig|1618442.3.peg.459"/>
<dbReference type="InterPro" id="IPR020630">
    <property type="entry name" value="THF_DH/CycHdrlase_cat_dom"/>
</dbReference>
<keyword evidence="4" id="KW-0378">Hydrolase</keyword>
<evidence type="ECO:0000313" key="7">
    <source>
        <dbReference type="EMBL" id="KKS47076.1"/>
    </source>
</evidence>
<proteinExistence type="inferred from homology"/>
<dbReference type="EC" id="3.5.4.9" evidence="4"/>
<keyword evidence="4" id="KW-0511">Multifunctional enzyme</keyword>
<comment type="catalytic activity">
    <reaction evidence="4">
        <text>(6R)-5,10-methylene-5,6,7,8-tetrahydrofolate + NADP(+) = (6R)-5,10-methenyltetrahydrofolate + NADPH</text>
        <dbReference type="Rhea" id="RHEA:22812"/>
        <dbReference type="ChEBI" id="CHEBI:15636"/>
        <dbReference type="ChEBI" id="CHEBI:57455"/>
        <dbReference type="ChEBI" id="CHEBI:57783"/>
        <dbReference type="ChEBI" id="CHEBI:58349"/>
        <dbReference type="EC" id="1.5.1.5"/>
    </reaction>
</comment>
<evidence type="ECO:0000256" key="1">
    <source>
        <dbReference type="ARBA" id="ARBA00022563"/>
    </source>
</evidence>
<keyword evidence="4" id="KW-0521">NADP</keyword>
<comment type="subunit">
    <text evidence="4">Homodimer.</text>
</comment>
<dbReference type="SUPFAM" id="SSF51735">
    <property type="entry name" value="NAD(P)-binding Rossmann-fold domains"/>
    <property type="match status" value="1"/>
</dbReference>
<dbReference type="InterPro" id="IPR036291">
    <property type="entry name" value="NAD(P)-bd_dom_sf"/>
</dbReference>
<evidence type="ECO:0000259" key="5">
    <source>
        <dbReference type="Pfam" id="PF00763"/>
    </source>
</evidence>
<dbReference type="GO" id="GO:0004487">
    <property type="term" value="F:methylenetetrahydrofolate dehydrogenase (NAD+) activity"/>
    <property type="evidence" value="ECO:0007669"/>
    <property type="project" value="TreeGrafter"/>
</dbReference>
<dbReference type="Pfam" id="PF02882">
    <property type="entry name" value="THF_DHG_CYH_C"/>
    <property type="match status" value="1"/>
</dbReference>
<dbReference type="HAMAP" id="MF_01576">
    <property type="entry name" value="THF_DHG_CYH"/>
    <property type="match status" value="1"/>
</dbReference>
<gene>
    <name evidence="4" type="primary">folD</name>
    <name evidence="7" type="ORF">UV09_C0009G0015</name>
</gene>
<reference evidence="7 8" key="1">
    <citation type="journal article" date="2015" name="Nature">
        <title>rRNA introns, odd ribosomes, and small enigmatic genomes across a large radiation of phyla.</title>
        <authorList>
            <person name="Brown C.T."/>
            <person name="Hug L.A."/>
            <person name="Thomas B.C."/>
            <person name="Sharon I."/>
            <person name="Castelle C.J."/>
            <person name="Singh A."/>
            <person name="Wilkins M.J."/>
            <person name="Williams K.H."/>
            <person name="Banfield J.F."/>
        </authorList>
    </citation>
    <scope>NUCLEOTIDE SEQUENCE [LARGE SCALE GENOMIC DNA]</scope>
</reference>
<evidence type="ECO:0000256" key="2">
    <source>
        <dbReference type="ARBA" id="ARBA00022755"/>
    </source>
</evidence>
<sequence>MLINGREIAAGIAEDLQIKIAELKQHEIIAKLAVALVGKDLGSEKYVEQKVKLGLRLGIKVAVSRLENSAKTESLISLVNWWNKDPAIHGIIIQRPIPLKIESNELNNLPARKKDVDGFHPQSLFDPPIVLAVMKILENIYRLSHDNNDLLKWLAEKKILIIGRGETAGRPIAKYLTKNKLPFTVAHSGTGDLKQLTLTSDIIISAVGKPNIVRHDMISEKTVLIGVGLHPENDHLATDYNQEEIAGKALFYTPVPGGVGPVNVAMLMENVIIAAEKSIQR</sequence>
<evidence type="ECO:0000256" key="4">
    <source>
        <dbReference type="HAMAP-Rule" id="MF_01576"/>
    </source>
</evidence>
<name>A0A0G1BLA1_9BACT</name>
<comment type="similarity">
    <text evidence="4">Belongs to the tetrahydrofolate dehydrogenase/cyclohydrolase family.</text>
</comment>
<organism evidence="7 8">
    <name type="scientific">Candidatus Gottesmanbacteria bacterium GW2011_GWA2_42_18</name>
    <dbReference type="NCBI Taxonomy" id="1618442"/>
    <lineage>
        <taxon>Bacteria</taxon>
        <taxon>Candidatus Gottesmaniibacteriota</taxon>
    </lineage>
</organism>